<proteinExistence type="predicted"/>
<feature type="compositionally biased region" description="Polar residues" evidence="6">
    <location>
        <begin position="129"/>
        <end position="139"/>
    </location>
</feature>
<dbReference type="GO" id="GO:0045202">
    <property type="term" value="C:synapse"/>
    <property type="evidence" value="ECO:0007669"/>
    <property type="project" value="GOC"/>
</dbReference>
<evidence type="ECO:0000256" key="5">
    <source>
        <dbReference type="SAM" id="Coils"/>
    </source>
</evidence>
<dbReference type="SUPFAM" id="SSF57850">
    <property type="entry name" value="RING/U-box"/>
    <property type="match status" value="1"/>
</dbReference>
<accession>A0A8B9MAR0</accession>
<dbReference type="InterPro" id="IPR000433">
    <property type="entry name" value="Znf_ZZ"/>
</dbReference>
<dbReference type="GO" id="GO:0008270">
    <property type="term" value="F:zinc ion binding"/>
    <property type="evidence" value="ECO:0007669"/>
    <property type="project" value="UniProtKB-KW"/>
</dbReference>
<feature type="region of interest" description="Disordered" evidence="6">
    <location>
        <begin position="121"/>
        <end position="143"/>
    </location>
</feature>
<dbReference type="Proteomes" id="UP000694541">
    <property type="component" value="Unplaced"/>
</dbReference>
<reference evidence="8" key="1">
    <citation type="submission" date="2025-08" db="UniProtKB">
        <authorList>
            <consortium name="Ensembl"/>
        </authorList>
    </citation>
    <scope>IDENTIFICATION</scope>
</reference>
<reference evidence="8" key="2">
    <citation type="submission" date="2025-09" db="UniProtKB">
        <authorList>
            <consortium name="Ensembl"/>
        </authorList>
    </citation>
    <scope>IDENTIFICATION</scope>
</reference>
<dbReference type="PANTHER" id="PTHR12268:SF18">
    <property type="entry name" value="DYSTROTELIN"/>
    <property type="match status" value="1"/>
</dbReference>
<evidence type="ECO:0000313" key="8">
    <source>
        <dbReference type="Ensembl" id="ENSANIP00000004784.1"/>
    </source>
</evidence>
<evidence type="ECO:0000256" key="3">
    <source>
        <dbReference type="ARBA" id="ARBA00022833"/>
    </source>
</evidence>
<keyword evidence="9" id="KW-1185">Reference proteome</keyword>
<name>A0A8B9MAR0_9AVES</name>
<dbReference type="Gene3D" id="3.30.60.90">
    <property type="match status" value="1"/>
</dbReference>
<keyword evidence="3" id="KW-0862">Zinc</keyword>
<dbReference type="InterPro" id="IPR050774">
    <property type="entry name" value="KCMF1/Dystrophin"/>
</dbReference>
<feature type="coiled-coil region" evidence="5">
    <location>
        <begin position="200"/>
        <end position="227"/>
    </location>
</feature>
<keyword evidence="1" id="KW-0479">Metal-binding</keyword>
<dbReference type="PROSITE" id="PS50135">
    <property type="entry name" value="ZF_ZZ_2"/>
    <property type="match status" value="1"/>
</dbReference>
<keyword evidence="5" id="KW-0175">Coiled coil</keyword>
<dbReference type="Ensembl" id="ENSANIT00000004938.1">
    <property type="protein sequence ID" value="ENSANIP00000004784.1"/>
    <property type="gene ID" value="ENSANIG00000003263.1"/>
</dbReference>
<evidence type="ECO:0000256" key="4">
    <source>
        <dbReference type="PROSITE-ProRule" id="PRU00228"/>
    </source>
</evidence>
<evidence type="ECO:0000259" key="7">
    <source>
        <dbReference type="PROSITE" id="PS50135"/>
    </source>
</evidence>
<feature type="domain" description="ZZ-type" evidence="7">
    <location>
        <begin position="1"/>
        <end position="41"/>
    </location>
</feature>
<dbReference type="GO" id="GO:0005886">
    <property type="term" value="C:plasma membrane"/>
    <property type="evidence" value="ECO:0007669"/>
    <property type="project" value="TreeGrafter"/>
</dbReference>
<organism evidence="8 9">
    <name type="scientific">Accipiter nisus</name>
    <name type="common">Eurasian sparrowhawk</name>
    <dbReference type="NCBI Taxonomy" id="211598"/>
    <lineage>
        <taxon>Eukaryota</taxon>
        <taxon>Metazoa</taxon>
        <taxon>Chordata</taxon>
        <taxon>Craniata</taxon>
        <taxon>Vertebrata</taxon>
        <taxon>Euteleostomi</taxon>
        <taxon>Archelosauria</taxon>
        <taxon>Archosauria</taxon>
        <taxon>Dinosauria</taxon>
        <taxon>Saurischia</taxon>
        <taxon>Theropoda</taxon>
        <taxon>Coelurosauria</taxon>
        <taxon>Aves</taxon>
        <taxon>Neognathae</taxon>
        <taxon>Neoaves</taxon>
        <taxon>Telluraves</taxon>
        <taxon>Accipitrimorphae</taxon>
        <taxon>Accipitriformes</taxon>
        <taxon>Accipitridae</taxon>
        <taxon>Accipitrinae</taxon>
        <taxon>Accipiter</taxon>
    </lineage>
</organism>
<dbReference type="InterPro" id="IPR043145">
    <property type="entry name" value="Znf_ZZ_sf"/>
</dbReference>
<sequence length="416" mass="48019">MGYRCLKCFNFDLCQVCFFTGRLSKPHKRSHPVVEHCVQMSAKANAKHFLRTIRNNLFQERCRRKEAQRRRALEVVEERHFSTHKKTFRPAELSASPLPGPENLSFPMDRPVLKSPKFISENRTEMQKSESSSSKTPEQGKTKAQAIASFEADVLKMHKSIRSIYNENRYMKKQFNKWKDKMQFLHNCQEDKSCKIEAKLQSLRASYENLQMKLQQMKQEVKTMLQSSEHPSAQCQNTMPRNPHVLLERRMQSGLNPAQIKPTARTCADWKSWNSPNSANRLQLLQTPEVPTAVDFMFSEDPLESVSLQSNRPFMGQYKKAKENQRYLPELTENSFGGIMRNTVLTPTAVQIPLHEKKVSEEVELQQLVMKLKEALSLQAQPAQQSALQQEFFSTAEDVCRSFSDLINQVTSPACK</sequence>
<protein>
    <recommendedName>
        <fullName evidence="7">ZZ-type domain-containing protein</fullName>
    </recommendedName>
</protein>
<dbReference type="GO" id="GO:0099536">
    <property type="term" value="P:synaptic signaling"/>
    <property type="evidence" value="ECO:0007669"/>
    <property type="project" value="TreeGrafter"/>
</dbReference>
<dbReference type="AlphaFoldDB" id="A0A8B9MAR0"/>
<evidence type="ECO:0000256" key="6">
    <source>
        <dbReference type="SAM" id="MobiDB-lite"/>
    </source>
</evidence>
<dbReference type="PANTHER" id="PTHR12268">
    <property type="entry name" value="E3 UBIQUITIN-PROTEIN LIGASE KCMF1"/>
    <property type="match status" value="1"/>
</dbReference>
<evidence type="ECO:0000256" key="1">
    <source>
        <dbReference type="ARBA" id="ARBA00022723"/>
    </source>
</evidence>
<evidence type="ECO:0000313" key="9">
    <source>
        <dbReference type="Proteomes" id="UP000694541"/>
    </source>
</evidence>
<keyword evidence="2 4" id="KW-0863">Zinc-finger</keyword>
<evidence type="ECO:0000256" key="2">
    <source>
        <dbReference type="ARBA" id="ARBA00022771"/>
    </source>
</evidence>
<dbReference type="Pfam" id="PF00569">
    <property type="entry name" value="ZZ"/>
    <property type="match status" value="1"/>
</dbReference>